<accession>A0ACC1PQS3</accession>
<comment type="caution">
    <text evidence="1">The sequence shown here is derived from an EMBL/GenBank/DDBJ whole genome shotgun (WGS) entry which is preliminary data.</text>
</comment>
<evidence type="ECO:0000313" key="1">
    <source>
        <dbReference type="EMBL" id="KAJ2996950.1"/>
    </source>
</evidence>
<protein>
    <submittedName>
        <fullName evidence="1">Uncharacterized protein</fullName>
    </submittedName>
</protein>
<organism evidence="1 2">
    <name type="scientific">Xylaria curta</name>
    <dbReference type="NCBI Taxonomy" id="42375"/>
    <lineage>
        <taxon>Eukaryota</taxon>
        <taxon>Fungi</taxon>
        <taxon>Dikarya</taxon>
        <taxon>Ascomycota</taxon>
        <taxon>Pezizomycotina</taxon>
        <taxon>Sordariomycetes</taxon>
        <taxon>Xylariomycetidae</taxon>
        <taxon>Xylariales</taxon>
        <taxon>Xylariaceae</taxon>
        <taxon>Xylaria</taxon>
    </lineage>
</organism>
<dbReference type="EMBL" id="JAPDGR010000075">
    <property type="protein sequence ID" value="KAJ2996950.1"/>
    <property type="molecule type" value="Genomic_DNA"/>
</dbReference>
<evidence type="ECO:0000313" key="2">
    <source>
        <dbReference type="Proteomes" id="UP001143856"/>
    </source>
</evidence>
<sequence>MESNKNPRNITVIFVLGPPGSGKGTLCKLATYKVPSIYCHLSVGDYLREISNPKTYSEASSFDHKQIRSYLHAGKLLPAEILIPALKHKIDSTSNGRDAPTTWLIDGFPRNMENVLAFEEKIGKPVKVITLECGRDVAEERFVSRGREETDDAKRFDKRYNEYVENMKAILQYYGGIVEFIHADGNREGCQEEFMAMLVRLRGD</sequence>
<name>A0ACC1PQS3_9PEZI</name>
<proteinExistence type="predicted"/>
<reference evidence="1" key="1">
    <citation type="submission" date="2022-10" db="EMBL/GenBank/DDBJ databases">
        <title>Genome Sequence of Xylaria curta.</title>
        <authorList>
            <person name="Buettner E."/>
        </authorList>
    </citation>
    <scope>NUCLEOTIDE SEQUENCE</scope>
    <source>
        <strain evidence="1">Babe10</strain>
    </source>
</reference>
<keyword evidence="2" id="KW-1185">Reference proteome</keyword>
<gene>
    <name evidence="1" type="ORF">NUW58_g803</name>
</gene>
<dbReference type="Proteomes" id="UP001143856">
    <property type="component" value="Unassembled WGS sequence"/>
</dbReference>